<organism evidence="1 2">
    <name type="scientific">Zizania palustris</name>
    <name type="common">Northern wild rice</name>
    <dbReference type="NCBI Taxonomy" id="103762"/>
    <lineage>
        <taxon>Eukaryota</taxon>
        <taxon>Viridiplantae</taxon>
        <taxon>Streptophyta</taxon>
        <taxon>Embryophyta</taxon>
        <taxon>Tracheophyta</taxon>
        <taxon>Spermatophyta</taxon>
        <taxon>Magnoliopsida</taxon>
        <taxon>Liliopsida</taxon>
        <taxon>Poales</taxon>
        <taxon>Poaceae</taxon>
        <taxon>BOP clade</taxon>
        <taxon>Oryzoideae</taxon>
        <taxon>Oryzeae</taxon>
        <taxon>Zizaniinae</taxon>
        <taxon>Zizania</taxon>
    </lineage>
</organism>
<proteinExistence type="predicted"/>
<name>A0A8J5SQP4_ZIZPA</name>
<comment type="caution">
    <text evidence="1">The sequence shown here is derived from an EMBL/GenBank/DDBJ whole genome shotgun (WGS) entry which is preliminary data.</text>
</comment>
<evidence type="ECO:0000313" key="1">
    <source>
        <dbReference type="EMBL" id="KAG8078223.1"/>
    </source>
</evidence>
<sequence length="82" mass="8325">MAPASLAAPIASISPSSAGRATLAAFAAGGLRSSRTTCSSLGQTPGLKSTGIAHPSFSCPLGFLGFRDCHMSNLRRCSREAQ</sequence>
<reference evidence="1" key="2">
    <citation type="submission" date="2021-02" db="EMBL/GenBank/DDBJ databases">
        <authorList>
            <person name="Kimball J.A."/>
            <person name="Haas M.W."/>
            <person name="Macchietto M."/>
            <person name="Kono T."/>
            <person name="Duquette J."/>
            <person name="Shao M."/>
        </authorList>
    </citation>
    <scope>NUCLEOTIDE SEQUENCE</scope>
    <source>
        <tissue evidence="1">Fresh leaf tissue</tissue>
    </source>
</reference>
<protein>
    <submittedName>
        <fullName evidence="1">Uncharacterized protein</fullName>
    </submittedName>
</protein>
<gene>
    <name evidence="1" type="ORF">GUJ93_ZPchr0007g5219</name>
</gene>
<dbReference type="Proteomes" id="UP000729402">
    <property type="component" value="Unassembled WGS sequence"/>
</dbReference>
<dbReference type="AlphaFoldDB" id="A0A8J5SQP4"/>
<evidence type="ECO:0000313" key="2">
    <source>
        <dbReference type="Proteomes" id="UP000729402"/>
    </source>
</evidence>
<dbReference type="EMBL" id="JAAALK010000282">
    <property type="protein sequence ID" value="KAG8078223.1"/>
    <property type="molecule type" value="Genomic_DNA"/>
</dbReference>
<reference evidence="1" key="1">
    <citation type="journal article" date="2021" name="bioRxiv">
        <title>Whole Genome Assembly and Annotation of Northern Wild Rice, Zizania palustris L., Supports a Whole Genome Duplication in the Zizania Genus.</title>
        <authorList>
            <person name="Haas M."/>
            <person name="Kono T."/>
            <person name="Macchietto M."/>
            <person name="Millas R."/>
            <person name="McGilp L."/>
            <person name="Shao M."/>
            <person name="Duquette J."/>
            <person name="Hirsch C.N."/>
            <person name="Kimball J."/>
        </authorList>
    </citation>
    <scope>NUCLEOTIDE SEQUENCE</scope>
    <source>
        <tissue evidence="1">Fresh leaf tissue</tissue>
    </source>
</reference>
<accession>A0A8J5SQP4</accession>
<keyword evidence="2" id="KW-1185">Reference proteome</keyword>